<proteinExistence type="inferred from homology"/>
<dbReference type="PRINTS" id="PR00134">
    <property type="entry name" value="GLHYDRLASE10"/>
</dbReference>
<reference evidence="8 9" key="1">
    <citation type="submission" date="2011-12" db="EMBL/GenBank/DDBJ databases">
        <title>The Genome Sequence of Prevotella maculosa OT 289.</title>
        <authorList>
            <consortium name="The Broad Institute Genome Sequencing Platform"/>
            <person name="Earl A."/>
            <person name="Ward D."/>
            <person name="Feldgarden M."/>
            <person name="Gevers D."/>
            <person name="Izard J."/>
            <person name="Blanton J.M."/>
            <person name="Mathney J."/>
            <person name="Tanner A.C."/>
            <person name="Dewhirst F.E."/>
            <person name="Young S.K."/>
            <person name="Zeng Q."/>
            <person name="Gargeya S."/>
            <person name="Fitzgerald M."/>
            <person name="Haas B."/>
            <person name="Abouelleil A."/>
            <person name="Alvarado L."/>
            <person name="Arachchi H.M."/>
            <person name="Berlin A."/>
            <person name="Chapman S.B."/>
            <person name="Gearin G."/>
            <person name="Goldberg J."/>
            <person name="Griggs A."/>
            <person name="Gujja S."/>
            <person name="Hansen M."/>
            <person name="Heiman D."/>
            <person name="Howarth C."/>
            <person name="Larimer J."/>
            <person name="Lui A."/>
            <person name="MacDonald P.J.P."/>
            <person name="McCowen C."/>
            <person name="Montmayeur A."/>
            <person name="Murphy C."/>
            <person name="Neiman D."/>
            <person name="Pearson M."/>
            <person name="Priest M."/>
            <person name="Roberts A."/>
            <person name="Saif S."/>
            <person name="Shea T."/>
            <person name="Sisk P."/>
            <person name="Stolte C."/>
            <person name="Sykes S."/>
            <person name="Wortman J."/>
            <person name="Nusbaum C."/>
            <person name="Birren B."/>
        </authorList>
    </citation>
    <scope>NUCLEOTIDE SEQUENCE [LARGE SCALE GENOMIC DNA]</scope>
    <source>
        <strain evidence="8 9">OT 289</strain>
    </source>
</reference>
<evidence type="ECO:0000256" key="1">
    <source>
        <dbReference type="ARBA" id="ARBA00022801"/>
    </source>
</evidence>
<comment type="catalytic activity">
    <reaction evidence="6">
        <text>Endohydrolysis of (1-&gt;4)-beta-D-xylosidic linkages in xylans.</text>
        <dbReference type="EC" id="3.2.1.8"/>
    </reaction>
</comment>
<dbReference type="GO" id="GO:0000272">
    <property type="term" value="P:polysaccharide catabolic process"/>
    <property type="evidence" value="ECO:0007669"/>
    <property type="project" value="UniProtKB-KW"/>
</dbReference>
<dbReference type="HOGENOM" id="CLU_020161_6_1_10"/>
<dbReference type="Proteomes" id="UP000003167">
    <property type="component" value="Unassembled WGS sequence"/>
</dbReference>
<evidence type="ECO:0000256" key="2">
    <source>
        <dbReference type="ARBA" id="ARBA00023277"/>
    </source>
</evidence>
<dbReference type="PANTHER" id="PTHR31490">
    <property type="entry name" value="GLYCOSYL HYDROLASE"/>
    <property type="match status" value="1"/>
</dbReference>
<gene>
    <name evidence="8" type="ORF">HMPREF9944_00816</name>
</gene>
<dbReference type="SUPFAM" id="SSF51445">
    <property type="entry name" value="(Trans)glycosidases"/>
    <property type="match status" value="1"/>
</dbReference>
<keyword evidence="4 6" id="KW-0624">Polysaccharide degradation</keyword>
<evidence type="ECO:0000256" key="6">
    <source>
        <dbReference type="RuleBase" id="RU361174"/>
    </source>
</evidence>
<keyword evidence="3 6" id="KW-0326">Glycosidase</keyword>
<dbReference type="InterPro" id="IPR017853">
    <property type="entry name" value="GH"/>
</dbReference>
<dbReference type="Gene3D" id="3.20.20.80">
    <property type="entry name" value="Glycosidases"/>
    <property type="match status" value="1"/>
</dbReference>
<dbReference type="PROSITE" id="PS00591">
    <property type="entry name" value="GH10_1"/>
    <property type="match status" value="1"/>
</dbReference>
<name>H1HKX2_9BACT</name>
<dbReference type="STRING" id="999422.HMPREF9944_00816"/>
<dbReference type="PROSITE" id="PS51760">
    <property type="entry name" value="GH10_2"/>
    <property type="match status" value="1"/>
</dbReference>
<evidence type="ECO:0000313" key="9">
    <source>
        <dbReference type="Proteomes" id="UP000003167"/>
    </source>
</evidence>
<comment type="caution">
    <text evidence="8">The sequence shown here is derived from an EMBL/GenBank/DDBJ whole genome shotgun (WGS) entry which is preliminary data.</text>
</comment>
<dbReference type="Pfam" id="PF00331">
    <property type="entry name" value="Glyco_hydro_10"/>
    <property type="match status" value="1"/>
</dbReference>
<evidence type="ECO:0000259" key="7">
    <source>
        <dbReference type="PROSITE" id="PS51760"/>
    </source>
</evidence>
<comment type="similarity">
    <text evidence="6">Belongs to the glycosyl hydrolase 10 (cellulase F) family.</text>
</comment>
<keyword evidence="2 6" id="KW-0119">Carbohydrate metabolism</keyword>
<dbReference type="InterPro" id="IPR044846">
    <property type="entry name" value="GH10"/>
</dbReference>
<evidence type="ECO:0000256" key="5">
    <source>
        <dbReference type="PROSITE-ProRule" id="PRU10061"/>
    </source>
</evidence>
<keyword evidence="1 6" id="KW-0378">Hydrolase</keyword>
<organism evidence="8 9">
    <name type="scientific">Segatella maculosa OT 289</name>
    <dbReference type="NCBI Taxonomy" id="999422"/>
    <lineage>
        <taxon>Bacteria</taxon>
        <taxon>Pseudomonadati</taxon>
        <taxon>Bacteroidota</taxon>
        <taxon>Bacteroidia</taxon>
        <taxon>Bacteroidales</taxon>
        <taxon>Prevotellaceae</taxon>
        <taxon>Segatella</taxon>
    </lineage>
</organism>
<evidence type="ECO:0000313" key="8">
    <source>
        <dbReference type="EMBL" id="EHO73223.1"/>
    </source>
</evidence>
<dbReference type="InterPro" id="IPR031158">
    <property type="entry name" value="GH10_AS"/>
</dbReference>
<dbReference type="PATRIC" id="fig|999422.3.peg.840"/>
<dbReference type="PANTHER" id="PTHR31490:SF90">
    <property type="entry name" value="ENDO-1,4-BETA-XYLANASE A"/>
    <property type="match status" value="1"/>
</dbReference>
<evidence type="ECO:0000256" key="4">
    <source>
        <dbReference type="ARBA" id="ARBA00023326"/>
    </source>
</evidence>
<sequence>MILGTIFLSMGMVATAQTMKDVLGKYFLIGTAVSTANIDSKDPRVKQAIVDNFNAIVAENCMKGEAIHPEENRYYWDEADRIVKFAEDNHMTITGHCLIWHSQPPKWMFTDKEGSPVSREVLIDRMYHHITDVVKRYKGKVKGWDVINEAFEDDGSYRKTPYYNIIGPEYFELAFRFAHAADPDAELYYNDYSMAKPAKREAVCKLVRDLKAKGCRIDAVGMQSHNGTNYPDLADYEKTIDALSACGVKVMMTELDLNMLPNPKRFGGAEVSQHFQYDKSFNPYVKGLTRQAQKMFNERYLAFFKIYKKHAEQISRVTLWGLSDGDSWLNGWPIPGRTNYSLLIDRQYKLKPIVKDIIKLFEQ</sequence>
<protein>
    <recommendedName>
        <fullName evidence="6">Beta-xylanase</fullName>
        <ecNumber evidence="6">3.2.1.8</ecNumber>
    </recommendedName>
</protein>
<dbReference type="EMBL" id="AGEK01000016">
    <property type="protein sequence ID" value="EHO73223.1"/>
    <property type="molecule type" value="Genomic_DNA"/>
</dbReference>
<accession>H1HKX2</accession>
<keyword evidence="9" id="KW-1185">Reference proteome</keyword>
<dbReference type="EC" id="3.2.1.8" evidence="6"/>
<feature type="active site" description="Nucleophile" evidence="5">
    <location>
        <position position="254"/>
    </location>
</feature>
<evidence type="ECO:0000256" key="3">
    <source>
        <dbReference type="ARBA" id="ARBA00023295"/>
    </source>
</evidence>
<dbReference type="SMART" id="SM00633">
    <property type="entry name" value="Glyco_10"/>
    <property type="match status" value="1"/>
</dbReference>
<dbReference type="InterPro" id="IPR001000">
    <property type="entry name" value="GH10_dom"/>
</dbReference>
<dbReference type="GO" id="GO:0031176">
    <property type="term" value="F:endo-1,4-beta-xylanase activity"/>
    <property type="evidence" value="ECO:0007669"/>
    <property type="project" value="UniProtKB-EC"/>
</dbReference>
<feature type="domain" description="GH10" evidence="7">
    <location>
        <begin position="13"/>
        <end position="360"/>
    </location>
</feature>
<dbReference type="AlphaFoldDB" id="H1HKX2"/>